<dbReference type="PANTHER" id="PTHR11066:SF64">
    <property type="entry name" value="ACYL-COA THIOESTERASE (AFU_ORTHOLOGUE AFUA_1G12060)"/>
    <property type="match status" value="1"/>
</dbReference>
<dbReference type="SUPFAM" id="SSF54637">
    <property type="entry name" value="Thioesterase/thiol ester dehydrase-isomerase"/>
    <property type="match status" value="2"/>
</dbReference>
<dbReference type="InterPro" id="IPR042171">
    <property type="entry name" value="Acyl-CoA_hotdog"/>
</dbReference>
<dbReference type="CDD" id="cd03444">
    <property type="entry name" value="Thioesterase_II_repeat1"/>
    <property type="match status" value="1"/>
</dbReference>
<dbReference type="KEGG" id="ffu:CLAFUR5_03502"/>
<comment type="similarity">
    <text evidence="1">Belongs to the C/M/P thioester hydrolase family.</text>
</comment>
<dbReference type="OrthoDB" id="68328at2759"/>
<dbReference type="RefSeq" id="XP_047757806.1">
    <property type="nucleotide sequence ID" value="XM_047902650.1"/>
</dbReference>
<feature type="domain" description="Acyl-CoA thioesterase-like C-terminal" evidence="4">
    <location>
        <begin position="180"/>
        <end position="292"/>
    </location>
</feature>
<dbReference type="GO" id="GO:0006637">
    <property type="term" value="P:acyl-CoA metabolic process"/>
    <property type="evidence" value="ECO:0007669"/>
    <property type="project" value="InterPro"/>
</dbReference>
<dbReference type="GeneID" id="71983380"/>
<evidence type="ECO:0000256" key="1">
    <source>
        <dbReference type="ARBA" id="ARBA00006538"/>
    </source>
</evidence>
<proteinExistence type="inferred from homology"/>
<evidence type="ECO:0000313" key="5">
    <source>
        <dbReference type="EMBL" id="UJO13440.1"/>
    </source>
</evidence>
<reference evidence="5" key="2">
    <citation type="journal article" date="2022" name="Microb. Genom.">
        <title>A chromosome-scale genome assembly of the tomato pathogen Cladosporium fulvum reveals a compartmentalized genome architecture and the presence of a dispensable chromosome.</title>
        <authorList>
            <person name="Zaccaron A.Z."/>
            <person name="Chen L.H."/>
            <person name="Samaras A."/>
            <person name="Stergiopoulos I."/>
        </authorList>
    </citation>
    <scope>NUCLEOTIDE SEQUENCE</scope>
    <source>
        <strain evidence="5">Race5_Kim</strain>
    </source>
</reference>
<reference evidence="5" key="1">
    <citation type="submission" date="2021-12" db="EMBL/GenBank/DDBJ databases">
        <authorList>
            <person name="Zaccaron A."/>
            <person name="Stergiopoulos I."/>
        </authorList>
    </citation>
    <scope>NUCLEOTIDE SEQUENCE</scope>
    <source>
        <strain evidence="5">Race5_Kim</strain>
    </source>
</reference>
<dbReference type="GO" id="GO:0047617">
    <property type="term" value="F:fatty acyl-CoA hydrolase activity"/>
    <property type="evidence" value="ECO:0007669"/>
    <property type="project" value="InterPro"/>
</dbReference>
<dbReference type="EMBL" id="CP090164">
    <property type="protein sequence ID" value="UJO13440.1"/>
    <property type="molecule type" value="Genomic_DNA"/>
</dbReference>
<organism evidence="5 6">
    <name type="scientific">Passalora fulva</name>
    <name type="common">Tomato leaf mold</name>
    <name type="synonym">Cladosporium fulvum</name>
    <dbReference type="NCBI Taxonomy" id="5499"/>
    <lineage>
        <taxon>Eukaryota</taxon>
        <taxon>Fungi</taxon>
        <taxon>Dikarya</taxon>
        <taxon>Ascomycota</taxon>
        <taxon>Pezizomycotina</taxon>
        <taxon>Dothideomycetes</taxon>
        <taxon>Dothideomycetidae</taxon>
        <taxon>Mycosphaerellales</taxon>
        <taxon>Mycosphaerellaceae</taxon>
        <taxon>Fulvia</taxon>
    </lineage>
</organism>
<dbReference type="GO" id="GO:0005782">
    <property type="term" value="C:peroxisomal matrix"/>
    <property type="evidence" value="ECO:0007669"/>
    <property type="project" value="UniProtKB-SubCell"/>
</dbReference>
<name>A0A9Q8P4U1_PASFU</name>
<sequence>MPPPHDGNEPIPFEQLIQLERLSKETFRSIALPFAPRAPGSKPGLAYGGHVYMQAAWAACLTVAEGFRLSETSLHPASPPSRSHHVQNIRDGRSYCTRIVNVSHREGKGYMFTCTCVFKNPDDTLLDVQSSIDLWDKYHLALAGKNPADFHPCPGYDNNSTVDMSTYNKTKHPLDRRQLVFYRSIGTIPNGNPNIHLCAQLYASDRNSLFIVANAMDIGYLYTAMGSLVHQVIFHTNAEDMDFGEDKGPEGSKWFAKEDWCTRYSGSRGLFYSRVWSPGGKHVMTITQDGMVKLPEDAGEQVGEIRKGWEGLEEEEIEAQRKTKGRL</sequence>
<dbReference type="Pfam" id="PF13622">
    <property type="entry name" value="4HBT_3"/>
    <property type="match status" value="1"/>
</dbReference>
<dbReference type="Proteomes" id="UP000756132">
    <property type="component" value="Chromosome 2"/>
</dbReference>
<dbReference type="PANTHER" id="PTHR11066">
    <property type="entry name" value="ACYL-COA THIOESTERASE"/>
    <property type="match status" value="1"/>
</dbReference>
<protein>
    <submittedName>
        <fullName evidence="5">Uncharacterized protein</fullName>
    </submittedName>
</protein>
<evidence type="ECO:0000259" key="3">
    <source>
        <dbReference type="Pfam" id="PF13622"/>
    </source>
</evidence>
<dbReference type="AlphaFoldDB" id="A0A9Q8P4U1"/>
<feature type="domain" description="Acyl-CoA thioesterase-like N-terminal HotDog" evidence="3">
    <location>
        <begin position="44"/>
        <end position="118"/>
    </location>
</feature>
<dbReference type="InterPro" id="IPR003703">
    <property type="entry name" value="Acyl_CoA_thio"/>
</dbReference>
<evidence type="ECO:0000313" key="6">
    <source>
        <dbReference type="Proteomes" id="UP000756132"/>
    </source>
</evidence>
<dbReference type="InterPro" id="IPR029069">
    <property type="entry name" value="HotDog_dom_sf"/>
</dbReference>
<evidence type="ECO:0000256" key="2">
    <source>
        <dbReference type="ARBA" id="ARBA00022801"/>
    </source>
</evidence>
<dbReference type="Gene3D" id="2.40.160.210">
    <property type="entry name" value="Acyl-CoA thioesterase, double hotdog domain"/>
    <property type="match status" value="1"/>
</dbReference>
<keyword evidence="2" id="KW-0378">Hydrolase</keyword>
<dbReference type="Pfam" id="PF20789">
    <property type="entry name" value="4HBT_3C"/>
    <property type="match status" value="1"/>
</dbReference>
<dbReference type="InterPro" id="IPR049450">
    <property type="entry name" value="ACOT8-like_C"/>
</dbReference>
<keyword evidence="6" id="KW-1185">Reference proteome</keyword>
<dbReference type="GO" id="GO:0009062">
    <property type="term" value="P:fatty acid catabolic process"/>
    <property type="evidence" value="ECO:0007669"/>
    <property type="project" value="TreeGrafter"/>
</dbReference>
<accession>A0A9Q8P4U1</accession>
<evidence type="ECO:0000259" key="4">
    <source>
        <dbReference type="Pfam" id="PF20789"/>
    </source>
</evidence>
<gene>
    <name evidence="5" type="ORF">CLAFUR5_03502</name>
</gene>
<dbReference type="InterPro" id="IPR049449">
    <property type="entry name" value="TesB_ACOT8-like_N"/>
</dbReference>